<dbReference type="PANTHER" id="PTHR13593:SF143">
    <property type="entry name" value="PHOSPHATIDYLINOSITOL-SPECIFIC PHOSPHOLIPASE C X DOMAIN-CONTAINING PROTEIN"/>
    <property type="match status" value="1"/>
</dbReference>
<organism evidence="1 2">
    <name type="scientific">Diplodia corticola</name>
    <dbReference type="NCBI Taxonomy" id="236234"/>
    <lineage>
        <taxon>Eukaryota</taxon>
        <taxon>Fungi</taxon>
        <taxon>Dikarya</taxon>
        <taxon>Ascomycota</taxon>
        <taxon>Pezizomycotina</taxon>
        <taxon>Dothideomycetes</taxon>
        <taxon>Dothideomycetes incertae sedis</taxon>
        <taxon>Botryosphaeriales</taxon>
        <taxon>Botryosphaeriaceae</taxon>
        <taxon>Diplodia</taxon>
    </lineage>
</organism>
<sequence length="462" mass="51292">MGQGGYFTLVNGTQYTWRLDPNAMNTKQVIAWNFPEHLPPGQTAEIYLQLDQGWFVNKSETQLRRIYHLEGTRGCSFQIMVTDAPSAIRVTLNGFSTPGHPIGNEFDLGWEHDATVRFILSGTEGYFSSNSGPIDWMQQNLRKLGNRPLSQLCIPGTRNAGISTLDQRPESVIAPMLLCQSSPVHKQLLDGSRYLDIRPVIGGGALWTGHYNQVKGLDSLWIGDRGQSLRSIVDDINRFTAVSKELVIVNLSHAINTDVGATNYRPLDQGEWNRVLEEFGRVHDRFVVPVASEAAGLTKQPLHHFIGPGRAAVIIVVEDGGVALGGYQHQGFFTAAEVGVNRLNSDRDDCAAMTREQLQKLDTLDSASDPRLFLLSWTLTPQTANLSFSNDWEFVWNGSESTKCVKTLAYSANKALFLECLPHCHGRNIPNVVYVDYLDGTDFAALAMAVNDRCFPFMMSKL</sequence>
<keyword evidence="2" id="KW-1185">Reference proteome</keyword>
<dbReference type="GeneID" id="31015935"/>
<dbReference type="InterPro" id="IPR017946">
    <property type="entry name" value="PLC-like_Pdiesterase_TIM-brl"/>
</dbReference>
<reference evidence="1 2" key="1">
    <citation type="submission" date="2016-10" db="EMBL/GenBank/DDBJ databases">
        <title>Proteomics and genomics reveal pathogen-plant mechanisms compatible with a hemibiotrophic lifestyle of Diplodia corticola.</title>
        <authorList>
            <person name="Fernandes I."/>
            <person name="De Jonge R."/>
            <person name="Van De Peer Y."/>
            <person name="Devreese B."/>
            <person name="Alves A."/>
            <person name="Esteves A.C."/>
        </authorList>
    </citation>
    <scope>NUCLEOTIDE SEQUENCE [LARGE SCALE GENOMIC DNA]</scope>
    <source>
        <strain evidence="1 2">CBS 112549</strain>
    </source>
</reference>
<dbReference type="PANTHER" id="PTHR13593">
    <property type="match status" value="1"/>
</dbReference>
<dbReference type="EMBL" id="MNUE01000004">
    <property type="protein sequence ID" value="OJD38641.1"/>
    <property type="molecule type" value="Genomic_DNA"/>
</dbReference>
<dbReference type="InterPro" id="IPR051057">
    <property type="entry name" value="PI-PLC_domain"/>
</dbReference>
<protein>
    <submittedName>
        <fullName evidence="1">Plc-like phosphodiesterase</fullName>
    </submittedName>
</protein>
<accession>A0A1J9RDX2</accession>
<dbReference type="GO" id="GO:0006629">
    <property type="term" value="P:lipid metabolic process"/>
    <property type="evidence" value="ECO:0007669"/>
    <property type="project" value="InterPro"/>
</dbReference>
<name>A0A1J9RDX2_9PEZI</name>
<dbReference type="Gene3D" id="3.20.20.190">
    <property type="entry name" value="Phosphatidylinositol (PI) phosphodiesterase"/>
    <property type="match status" value="1"/>
</dbReference>
<gene>
    <name evidence="1" type="ORF">BKCO1_4000242</name>
</gene>
<evidence type="ECO:0000313" key="1">
    <source>
        <dbReference type="EMBL" id="OJD38641.1"/>
    </source>
</evidence>
<dbReference type="RefSeq" id="XP_020134252.1">
    <property type="nucleotide sequence ID" value="XM_020275674.1"/>
</dbReference>
<dbReference type="GO" id="GO:0008081">
    <property type="term" value="F:phosphoric diester hydrolase activity"/>
    <property type="evidence" value="ECO:0007669"/>
    <property type="project" value="InterPro"/>
</dbReference>
<comment type="caution">
    <text evidence="1">The sequence shown here is derived from an EMBL/GenBank/DDBJ whole genome shotgun (WGS) entry which is preliminary data.</text>
</comment>
<dbReference type="SUPFAM" id="SSF51695">
    <property type="entry name" value="PLC-like phosphodiesterases"/>
    <property type="match status" value="1"/>
</dbReference>
<dbReference type="AlphaFoldDB" id="A0A1J9RDX2"/>
<dbReference type="Proteomes" id="UP000183809">
    <property type="component" value="Unassembled WGS sequence"/>
</dbReference>
<proteinExistence type="predicted"/>
<evidence type="ECO:0000313" key="2">
    <source>
        <dbReference type="Proteomes" id="UP000183809"/>
    </source>
</evidence>
<dbReference type="OrthoDB" id="1046782at2759"/>